<dbReference type="AlphaFoldDB" id="A0A323TC09"/>
<name>A0A323TC09_9BACI</name>
<sequence>MFEFNGNIGNEKDGTGPMQMKEVVQQLMYLAKEIGVVEEWMKAEKVEGSKMKFLREYRENCKLAEMQWTEIGRELMAVLLAKGLSWGDGSCG</sequence>
<gene>
    <name evidence="1" type="ORF">CR194_13035</name>
</gene>
<dbReference type="EMBL" id="PDOD01000003">
    <property type="protein sequence ID" value="PYZ92589.1"/>
    <property type="molecule type" value="Genomic_DNA"/>
</dbReference>
<keyword evidence="2" id="KW-1185">Reference proteome</keyword>
<dbReference type="RefSeq" id="WP_110610139.1">
    <property type="nucleotide sequence ID" value="NZ_PDOD01000003.1"/>
</dbReference>
<reference evidence="1 2" key="1">
    <citation type="submission" date="2017-10" db="EMBL/GenBank/DDBJ databases">
        <title>Bacillus sp. nov., a halophilic bacterium isolated from a Keqin Lake.</title>
        <authorList>
            <person name="Wang H."/>
        </authorList>
    </citation>
    <scope>NUCLEOTIDE SEQUENCE [LARGE SCALE GENOMIC DNA]</scope>
    <source>
        <strain evidence="1 2">KQ-12</strain>
    </source>
</reference>
<evidence type="ECO:0000313" key="2">
    <source>
        <dbReference type="Proteomes" id="UP000248214"/>
    </source>
</evidence>
<dbReference type="Proteomes" id="UP000248214">
    <property type="component" value="Unassembled WGS sequence"/>
</dbReference>
<comment type="caution">
    <text evidence="1">The sequence shown here is derived from an EMBL/GenBank/DDBJ whole genome shotgun (WGS) entry which is preliminary data.</text>
</comment>
<accession>A0A323TC09</accession>
<proteinExistence type="predicted"/>
<protein>
    <submittedName>
        <fullName evidence="1">Uncharacterized protein</fullName>
    </submittedName>
</protein>
<evidence type="ECO:0000313" key="1">
    <source>
        <dbReference type="EMBL" id="PYZ92589.1"/>
    </source>
</evidence>
<organism evidence="1 2">
    <name type="scientific">Salipaludibacillus keqinensis</name>
    <dbReference type="NCBI Taxonomy" id="2045207"/>
    <lineage>
        <taxon>Bacteria</taxon>
        <taxon>Bacillati</taxon>
        <taxon>Bacillota</taxon>
        <taxon>Bacilli</taxon>
        <taxon>Bacillales</taxon>
        <taxon>Bacillaceae</taxon>
    </lineage>
</organism>